<dbReference type="EMBL" id="CAJZAF010000028">
    <property type="protein sequence ID" value="CAG9181014.1"/>
    <property type="molecule type" value="Genomic_DNA"/>
</dbReference>
<protein>
    <submittedName>
        <fullName evidence="1">Uncharacterized protein</fullName>
    </submittedName>
</protein>
<keyword evidence="2" id="KW-1185">Reference proteome</keyword>
<sequence>MEARGPGLNALGTRDFQKRAPRGALSVHYMIDRWKVVDTESAAVLVGILGLRHIEG</sequence>
<accession>A0ABN7Z4U6</accession>
<gene>
    <name evidence="1" type="ORF">LMG23994_04551</name>
</gene>
<comment type="caution">
    <text evidence="1">The sequence shown here is derived from an EMBL/GenBank/DDBJ whole genome shotgun (WGS) entry which is preliminary data.</text>
</comment>
<evidence type="ECO:0000313" key="1">
    <source>
        <dbReference type="EMBL" id="CAG9181014.1"/>
    </source>
</evidence>
<proteinExistence type="predicted"/>
<dbReference type="Proteomes" id="UP000701702">
    <property type="component" value="Unassembled WGS sequence"/>
</dbReference>
<reference evidence="1 2" key="1">
    <citation type="submission" date="2021-08" db="EMBL/GenBank/DDBJ databases">
        <authorList>
            <person name="Peeters C."/>
        </authorList>
    </citation>
    <scope>NUCLEOTIDE SEQUENCE [LARGE SCALE GENOMIC DNA]</scope>
    <source>
        <strain evidence="1 2">LMG 23994</strain>
    </source>
</reference>
<evidence type="ECO:0000313" key="2">
    <source>
        <dbReference type="Proteomes" id="UP000701702"/>
    </source>
</evidence>
<organism evidence="1 2">
    <name type="scientific">Cupriavidus pinatubonensis</name>
    <dbReference type="NCBI Taxonomy" id="248026"/>
    <lineage>
        <taxon>Bacteria</taxon>
        <taxon>Pseudomonadati</taxon>
        <taxon>Pseudomonadota</taxon>
        <taxon>Betaproteobacteria</taxon>
        <taxon>Burkholderiales</taxon>
        <taxon>Burkholderiaceae</taxon>
        <taxon>Cupriavidus</taxon>
    </lineage>
</organism>
<name>A0ABN7Z4U6_9BURK</name>